<name>A0A1G7ZFX9_9SPHI</name>
<dbReference type="STRING" id="551996.SAMN05192573_106234"/>
<evidence type="ECO:0000313" key="1">
    <source>
        <dbReference type="EMBL" id="SDH07436.1"/>
    </source>
</evidence>
<dbReference type="Gene3D" id="2.160.20.120">
    <property type="match status" value="1"/>
</dbReference>
<reference evidence="2" key="1">
    <citation type="submission" date="2016-10" db="EMBL/GenBank/DDBJ databases">
        <authorList>
            <person name="Varghese N."/>
            <person name="Submissions S."/>
        </authorList>
    </citation>
    <scope>NUCLEOTIDE SEQUENCE [LARGE SCALE GENOMIC DNA]</scope>
    <source>
        <strain evidence="2">Gh-67</strain>
    </source>
</reference>
<dbReference type="EMBL" id="FNCG01000006">
    <property type="protein sequence ID" value="SDH07436.1"/>
    <property type="molecule type" value="Genomic_DNA"/>
</dbReference>
<accession>A0A1G7ZFX9</accession>
<dbReference type="Proteomes" id="UP000199705">
    <property type="component" value="Unassembled WGS sequence"/>
</dbReference>
<dbReference type="RefSeq" id="WP_091168200.1">
    <property type="nucleotide sequence ID" value="NZ_FNCG01000006.1"/>
</dbReference>
<keyword evidence="2" id="KW-1185">Reference proteome</keyword>
<evidence type="ECO:0000313" key="2">
    <source>
        <dbReference type="Proteomes" id="UP000199705"/>
    </source>
</evidence>
<organism evidence="1 2">
    <name type="scientific">Mucilaginibacter gossypii</name>
    <dbReference type="NCBI Taxonomy" id="551996"/>
    <lineage>
        <taxon>Bacteria</taxon>
        <taxon>Pseudomonadati</taxon>
        <taxon>Bacteroidota</taxon>
        <taxon>Sphingobacteriia</taxon>
        <taxon>Sphingobacteriales</taxon>
        <taxon>Sphingobacteriaceae</taxon>
        <taxon>Mucilaginibacter</taxon>
    </lineage>
</organism>
<protein>
    <submittedName>
        <fullName evidence="1">Uncharacterized protein</fullName>
    </submittedName>
</protein>
<proteinExistence type="predicted"/>
<sequence>MKTSNKFLLTAVLLLIVSVGIHDFQLKAEYFKGEYKNPYNGFNNLNFRNFKVIELGSSTAINIMLVQGPFKVLADPNAMEFMKIEQRHDSLFIRAAFKDNFHNVQAPNVLYISMPQLNAFYADAKYKAGDTQIVDTTAAPDFKWRATTIGGFNGDQLNIIQDHASTVLLKNNKFNIVNAIIGKSNNSASNLSIEAGNQFNKTNLDIRNKSRLWIKDDSLSNITYKLADSAKLILNGNTRMIRNNK</sequence>
<gene>
    <name evidence="1" type="ORF">SAMN05192573_106234</name>
</gene>
<dbReference type="AlphaFoldDB" id="A0A1G7ZFX9"/>